<name>B4QCN9_DROSI</name>
<protein>
    <submittedName>
        <fullName evidence="2">GD10351</fullName>
    </submittedName>
</protein>
<dbReference type="AlphaFoldDB" id="B4QCN9"/>
<gene>
    <name evidence="2" type="primary">Dsim\GD10351</name>
    <name evidence="2" type="ORF">Dsim_GD10351</name>
</gene>
<dbReference type="Proteomes" id="UP000000304">
    <property type="component" value="Chromosome 2R"/>
</dbReference>
<dbReference type="EMBL" id="CM000362">
    <property type="protein sequence ID" value="EDX05828.1"/>
    <property type="molecule type" value="Genomic_DNA"/>
</dbReference>
<proteinExistence type="predicted"/>
<feature type="region of interest" description="Disordered" evidence="1">
    <location>
        <begin position="1"/>
        <end position="46"/>
    </location>
</feature>
<organism evidence="2 3">
    <name type="scientific">Drosophila simulans</name>
    <name type="common">Fruit fly</name>
    <dbReference type="NCBI Taxonomy" id="7240"/>
    <lineage>
        <taxon>Eukaryota</taxon>
        <taxon>Metazoa</taxon>
        <taxon>Ecdysozoa</taxon>
        <taxon>Arthropoda</taxon>
        <taxon>Hexapoda</taxon>
        <taxon>Insecta</taxon>
        <taxon>Pterygota</taxon>
        <taxon>Neoptera</taxon>
        <taxon>Endopterygota</taxon>
        <taxon>Diptera</taxon>
        <taxon>Brachycera</taxon>
        <taxon>Muscomorpha</taxon>
        <taxon>Ephydroidea</taxon>
        <taxon>Drosophilidae</taxon>
        <taxon>Drosophila</taxon>
        <taxon>Sophophora</taxon>
    </lineage>
</organism>
<dbReference type="HOGENOM" id="CLU_2266530_0_0_1"/>
<dbReference type="OrthoDB" id="28245at2759"/>
<feature type="compositionally biased region" description="Polar residues" evidence="1">
    <location>
        <begin position="1"/>
        <end position="11"/>
    </location>
</feature>
<sequence>MSTLFGAQSRQDGGYNRAAAGGHGHRTPPPAEQNERVTQPLPADRERLSLPSLEVITDALLEIMEACMRDVPDCEWLNTWTSLARSFAFCYNPALQPRHAHIC</sequence>
<keyword evidence="3" id="KW-1185">Reference proteome</keyword>
<evidence type="ECO:0000313" key="2">
    <source>
        <dbReference type="EMBL" id="EDX05828.1"/>
    </source>
</evidence>
<reference evidence="2 3" key="1">
    <citation type="journal article" date="2007" name="Nature">
        <title>Evolution of genes and genomes on the Drosophila phylogeny.</title>
        <authorList>
            <consortium name="Drosophila 12 Genomes Consortium"/>
            <person name="Clark A.G."/>
            <person name="Eisen M.B."/>
            <person name="Smith D.R."/>
            <person name="Bergman C.M."/>
            <person name="Oliver B."/>
            <person name="Markow T.A."/>
            <person name="Kaufman T.C."/>
            <person name="Kellis M."/>
            <person name="Gelbart W."/>
            <person name="Iyer V.N."/>
            <person name="Pollard D.A."/>
            <person name="Sackton T.B."/>
            <person name="Larracuente A.M."/>
            <person name="Singh N.D."/>
            <person name="Abad J.P."/>
            <person name="Abt D.N."/>
            <person name="Adryan B."/>
            <person name="Aguade M."/>
            <person name="Akashi H."/>
            <person name="Anderson W.W."/>
            <person name="Aquadro C.F."/>
            <person name="Ardell D.H."/>
            <person name="Arguello R."/>
            <person name="Artieri C.G."/>
            <person name="Barbash D.A."/>
            <person name="Barker D."/>
            <person name="Barsanti P."/>
            <person name="Batterham P."/>
            <person name="Batzoglou S."/>
            <person name="Begun D."/>
            <person name="Bhutkar A."/>
            <person name="Blanco E."/>
            <person name="Bosak S.A."/>
            <person name="Bradley R.K."/>
            <person name="Brand A.D."/>
            <person name="Brent M.R."/>
            <person name="Brooks A.N."/>
            <person name="Brown R.H."/>
            <person name="Butlin R.K."/>
            <person name="Caggese C."/>
            <person name="Calvi B.R."/>
            <person name="Bernardo de Carvalho A."/>
            <person name="Caspi A."/>
            <person name="Castrezana S."/>
            <person name="Celniker S.E."/>
            <person name="Chang J.L."/>
            <person name="Chapple C."/>
            <person name="Chatterji S."/>
            <person name="Chinwalla A."/>
            <person name="Civetta A."/>
            <person name="Clifton S.W."/>
            <person name="Comeron J.M."/>
            <person name="Costello J.C."/>
            <person name="Coyne J.A."/>
            <person name="Daub J."/>
            <person name="David R.G."/>
            <person name="Delcher A.L."/>
            <person name="Delehaunty K."/>
            <person name="Do C.B."/>
            <person name="Ebling H."/>
            <person name="Edwards K."/>
            <person name="Eickbush T."/>
            <person name="Evans J.D."/>
            <person name="Filipski A."/>
            <person name="Findeiss S."/>
            <person name="Freyhult E."/>
            <person name="Fulton L."/>
            <person name="Fulton R."/>
            <person name="Garcia A.C."/>
            <person name="Gardiner A."/>
            <person name="Garfield D.A."/>
            <person name="Garvin B.E."/>
            <person name="Gibson G."/>
            <person name="Gilbert D."/>
            <person name="Gnerre S."/>
            <person name="Godfrey J."/>
            <person name="Good R."/>
            <person name="Gotea V."/>
            <person name="Gravely B."/>
            <person name="Greenberg A.J."/>
            <person name="Griffiths-Jones S."/>
            <person name="Gross S."/>
            <person name="Guigo R."/>
            <person name="Gustafson E.A."/>
            <person name="Haerty W."/>
            <person name="Hahn M.W."/>
            <person name="Halligan D.L."/>
            <person name="Halpern A.L."/>
            <person name="Halter G.M."/>
            <person name="Han M.V."/>
            <person name="Heger A."/>
            <person name="Hillier L."/>
            <person name="Hinrichs A.S."/>
            <person name="Holmes I."/>
            <person name="Hoskins R.A."/>
            <person name="Hubisz M.J."/>
            <person name="Hultmark D."/>
            <person name="Huntley M.A."/>
            <person name="Jaffe D.B."/>
            <person name="Jagadeeshan S."/>
            <person name="Jeck W.R."/>
            <person name="Johnson J."/>
            <person name="Jones C.D."/>
            <person name="Jordan W.C."/>
            <person name="Karpen G.H."/>
            <person name="Kataoka E."/>
            <person name="Keightley P.D."/>
            <person name="Kheradpour P."/>
            <person name="Kirkness E.F."/>
            <person name="Koerich L.B."/>
            <person name="Kristiansen K."/>
            <person name="Kudrna D."/>
            <person name="Kulathinal R.J."/>
            <person name="Kumar S."/>
            <person name="Kwok R."/>
            <person name="Lander E."/>
            <person name="Langley C.H."/>
            <person name="Lapoint R."/>
            <person name="Lazzaro B.P."/>
            <person name="Lee S.J."/>
            <person name="Levesque L."/>
            <person name="Li R."/>
            <person name="Lin C.F."/>
            <person name="Lin M.F."/>
            <person name="Lindblad-Toh K."/>
            <person name="Llopart A."/>
            <person name="Long M."/>
            <person name="Low L."/>
            <person name="Lozovsky E."/>
            <person name="Lu J."/>
            <person name="Luo M."/>
            <person name="Machado C.A."/>
            <person name="Makalowski W."/>
            <person name="Marzo M."/>
            <person name="Matsuda M."/>
            <person name="Matzkin L."/>
            <person name="McAllister B."/>
            <person name="McBride C.S."/>
            <person name="McKernan B."/>
            <person name="McKernan K."/>
            <person name="Mendez-Lago M."/>
            <person name="Minx P."/>
            <person name="Mollenhauer M.U."/>
            <person name="Montooth K."/>
            <person name="Mount S.M."/>
            <person name="Mu X."/>
            <person name="Myers E."/>
            <person name="Negre B."/>
            <person name="Newfeld S."/>
            <person name="Nielsen R."/>
            <person name="Noor M.A."/>
            <person name="O'Grady P."/>
            <person name="Pachter L."/>
            <person name="Papaceit M."/>
            <person name="Parisi M.J."/>
            <person name="Parisi M."/>
            <person name="Parts L."/>
            <person name="Pedersen J.S."/>
            <person name="Pesole G."/>
            <person name="Phillippy A.M."/>
            <person name="Ponting C.P."/>
            <person name="Pop M."/>
            <person name="Porcelli D."/>
            <person name="Powell J.R."/>
            <person name="Prohaska S."/>
            <person name="Pruitt K."/>
            <person name="Puig M."/>
            <person name="Quesneville H."/>
            <person name="Ram K.R."/>
            <person name="Rand D."/>
            <person name="Rasmussen M.D."/>
            <person name="Reed L.K."/>
            <person name="Reenan R."/>
            <person name="Reily A."/>
            <person name="Remington K.A."/>
            <person name="Rieger T.T."/>
            <person name="Ritchie M.G."/>
            <person name="Robin C."/>
            <person name="Rogers Y.H."/>
            <person name="Rohde C."/>
            <person name="Rozas J."/>
            <person name="Rubenfield M.J."/>
            <person name="Ruiz A."/>
            <person name="Russo S."/>
            <person name="Salzberg S.L."/>
            <person name="Sanchez-Gracia A."/>
            <person name="Saranga D.J."/>
            <person name="Sato H."/>
            <person name="Schaeffer S.W."/>
            <person name="Schatz M.C."/>
            <person name="Schlenke T."/>
            <person name="Schwartz R."/>
            <person name="Segarra C."/>
            <person name="Singh R.S."/>
            <person name="Sirot L."/>
            <person name="Sirota M."/>
            <person name="Sisneros N.B."/>
            <person name="Smith C.D."/>
            <person name="Smith T.F."/>
            <person name="Spieth J."/>
            <person name="Stage D.E."/>
            <person name="Stark A."/>
            <person name="Stephan W."/>
            <person name="Strausberg R.L."/>
            <person name="Strempel S."/>
            <person name="Sturgill D."/>
            <person name="Sutton G."/>
            <person name="Sutton G.G."/>
            <person name="Tao W."/>
            <person name="Teichmann S."/>
            <person name="Tobari Y.N."/>
            <person name="Tomimura Y."/>
            <person name="Tsolas J.M."/>
            <person name="Valente V.L."/>
            <person name="Venter E."/>
            <person name="Venter J.C."/>
            <person name="Vicario S."/>
            <person name="Vieira F.G."/>
            <person name="Vilella A.J."/>
            <person name="Villasante A."/>
            <person name="Walenz B."/>
            <person name="Wang J."/>
            <person name="Wasserman M."/>
            <person name="Watts T."/>
            <person name="Wilson D."/>
            <person name="Wilson R.K."/>
            <person name="Wing R.A."/>
            <person name="Wolfner M.F."/>
            <person name="Wong A."/>
            <person name="Wong G.K."/>
            <person name="Wu C.I."/>
            <person name="Wu G."/>
            <person name="Yamamoto D."/>
            <person name="Yang H.P."/>
            <person name="Yang S.P."/>
            <person name="Yorke J.A."/>
            <person name="Yoshida K."/>
            <person name="Zdobnov E."/>
            <person name="Zhang P."/>
            <person name="Zhang Y."/>
            <person name="Zimin A.V."/>
            <person name="Baldwin J."/>
            <person name="Abdouelleil A."/>
            <person name="Abdulkadir J."/>
            <person name="Abebe A."/>
            <person name="Abera B."/>
            <person name="Abreu J."/>
            <person name="Acer S.C."/>
            <person name="Aftuck L."/>
            <person name="Alexander A."/>
            <person name="An P."/>
            <person name="Anderson E."/>
            <person name="Anderson S."/>
            <person name="Arachi H."/>
            <person name="Azer M."/>
            <person name="Bachantsang P."/>
            <person name="Barry A."/>
            <person name="Bayul T."/>
            <person name="Berlin A."/>
            <person name="Bessette D."/>
            <person name="Bloom T."/>
            <person name="Blye J."/>
            <person name="Boguslavskiy L."/>
            <person name="Bonnet C."/>
            <person name="Boukhgalter B."/>
            <person name="Bourzgui I."/>
            <person name="Brown A."/>
            <person name="Cahill P."/>
            <person name="Channer S."/>
            <person name="Cheshatsang Y."/>
            <person name="Chuda L."/>
            <person name="Citroen M."/>
            <person name="Collymore A."/>
            <person name="Cooke P."/>
            <person name="Costello M."/>
            <person name="D'Aco K."/>
            <person name="Daza R."/>
            <person name="De Haan G."/>
            <person name="DeGray S."/>
            <person name="DeMaso C."/>
            <person name="Dhargay N."/>
            <person name="Dooley K."/>
            <person name="Dooley E."/>
            <person name="Doricent M."/>
            <person name="Dorje P."/>
            <person name="Dorjee K."/>
            <person name="Dupes A."/>
            <person name="Elong R."/>
            <person name="Falk J."/>
            <person name="Farina A."/>
            <person name="Faro S."/>
            <person name="Ferguson D."/>
            <person name="Fisher S."/>
            <person name="Foley C.D."/>
            <person name="Franke A."/>
            <person name="Friedrich D."/>
            <person name="Gadbois L."/>
            <person name="Gearin G."/>
            <person name="Gearin C.R."/>
            <person name="Giannoukos G."/>
            <person name="Goode T."/>
            <person name="Graham J."/>
            <person name="Grandbois E."/>
            <person name="Grewal S."/>
            <person name="Gyaltsen K."/>
            <person name="Hafez N."/>
            <person name="Hagos B."/>
            <person name="Hall J."/>
            <person name="Henson C."/>
            <person name="Hollinger A."/>
            <person name="Honan T."/>
            <person name="Huard M.D."/>
            <person name="Hughes L."/>
            <person name="Hurhula B."/>
            <person name="Husby M.E."/>
            <person name="Kamat A."/>
            <person name="Kanga B."/>
            <person name="Kashin S."/>
            <person name="Khazanovich D."/>
            <person name="Kisner P."/>
            <person name="Lance K."/>
            <person name="Lara M."/>
            <person name="Lee W."/>
            <person name="Lennon N."/>
            <person name="Letendre F."/>
            <person name="LeVine R."/>
            <person name="Lipovsky A."/>
            <person name="Liu X."/>
            <person name="Liu J."/>
            <person name="Liu S."/>
            <person name="Lokyitsang T."/>
            <person name="Lokyitsang Y."/>
            <person name="Lubonja R."/>
            <person name="Lui A."/>
            <person name="MacDonald P."/>
            <person name="Magnisalis V."/>
            <person name="Maru K."/>
            <person name="Matthews C."/>
            <person name="McCusker W."/>
            <person name="McDonough S."/>
            <person name="Mehta T."/>
            <person name="Meldrim J."/>
            <person name="Meneus L."/>
            <person name="Mihai O."/>
            <person name="Mihalev A."/>
            <person name="Mihova T."/>
            <person name="Mittelman R."/>
            <person name="Mlenga V."/>
            <person name="Montmayeur A."/>
            <person name="Mulrain L."/>
            <person name="Navidi A."/>
            <person name="Naylor J."/>
            <person name="Negash T."/>
            <person name="Nguyen T."/>
            <person name="Nguyen N."/>
            <person name="Nicol R."/>
            <person name="Norbu C."/>
            <person name="Norbu N."/>
            <person name="Novod N."/>
            <person name="O'Neill B."/>
            <person name="Osman S."/>
            <person name="Markiewicz E."/>
            <person name="Oyono O.L."/>
            <person name="Patti C."/>
            <person name="Phunkhang P."/>
            <person name="Pierre F."/>
            <person name="Priest M."/>
            <person name="Raghuraman S."/>
            <person name="Rege F."/>
            <person name="Reyes R."/>
            <person name="Rise C."/>
            <person name="Rogov P."/>
            <person name="Ross K."/>
            <person name="Ryan E."/>
            <person name="Settipalli S."/>
            <person name="Shea T."/>
            <person name="Sherpa N."/>
            <person name="Shi L."/>
            <person name="Shih D."/>
            <person name="Sparrow T."/>
            <person name="Spaulding J."/>
            <person name="Stalker J."/>
            <person name="Stange-Thomann N."/>
            <person name="Stavropoulos S."/>
            <person name="Stone C."/>
            <person name="Strader C."/>
            <person name="Tesfaye S."/>
            <person name="Thomson T."/>
            <person name="Thoulutsang Y."/>
            <person name="Thoulutsang D."/>
            <person name="Topham K."/>
            <person name="Topping I."/>
            <person name="Tsamla T."/>
            <person name="Vassiliev H."/>
            <person name="Vo A."/>
            <person name="Wangchuk T."/>
            <person name="Wangdi T."/>
            <person name="Weiand M."/>
            <person name="Wilkinson J."/>
            <person name="Wilson A."/>
            <person name="Yadav S."/>
            <person name="Young G."/>
            <person name="Yu Q."/>
            <person name="Zembek L."/>
            <person name="Zhong D."/>
            <person name="Zimmer A."/>
            <person name="Zwirko Z."/>
            <person name="Jaffe D.B."/>
            <person name="Alvarez P."/>
            <person name="Brockman W."/>
            <person name="Butler J."/>
            <person name="Chin C."/>
            <person name="Gnerre S."/>
            <person name="Grabherr M."/>
            <person name="Kleber M."/>
            <person name="Mauceli E."/>
            <person name="MacCallum I."/>
        </authorList>
    </citation>
    <scope>NUCLEOTIDE SEQUENCE [LARGE SCALE GENOMIC DNA]</scope>
    <source>
        <strain evidence="3">white501</strain>
    </source>
</reference>
<evidence type="ECO:0000313" key="3">
    <source>
        <dbReference type="Proteomes" id="UP000000304"/>
    </source>
</evidence>
<dbReference type="STRING" id="7240.B4QCN9"/>
<dbReference type="Bgee" id="FBgn0192705">
    <property type="expression patterns" value="Expressed in embryo and 3 other cell types or tissues"/>
</dbReference>
<accession>B4QCN9</accession>
<evidence type="ECO:0000256" key="1">
    <source>
        <dbReference type="SAM" id="MobiDB-lite"/>
    </source>
</evidence>